<organism evidence="2 3">
    <name type="scientific">Actinoplanes friuliensis DSM 7358</name>
    <dbReference type="NCBI Taxonomy" id="1246995"/>
    <lineage>
        <taxon>Bacteria</taxon>
        <taxon>Bacillati</taxon>
        <taxon>Actinomycetota</taxon>
        <taxon>Actinomycetes</taxon>
        <taxon>Micromonosporales</taxon>
        <taxon>Micromonosporaceae</taxon>
        <taxon>Actinoplanes</taxon>
    </lineage>
</organism>
<dbReference type="InterPro" id="IPR011047">
    <property type="entry name" value="Quinoprotein_ADH-like_sf"/>
</dbReference>
<dbReference type="KEGG" id="afs:AFR_32090"/>
<dbReference type="InterPro" id="IPR015943">
    <property type="entry name" value="WD40/YVTN_repeat-like_dom_sf"/>
</dbReference>
<feature type="domain" description="Pyrrolo-quinoline quinone repeat" evidence="1">
    <location>
        <begin position="57"/>
        <end position="161"/>
    </location>
</feature>
<dbReference type="InterPro" id="IPR018391">
    <property type="entry name" value="PQQ_b-propeller_rpt"/>
</dbReference>
<dbReference type="OrthoDB" id="3757373at2"/>
<dbReference type="SUPFAM" id="SSF50998">
    <property type="entry name" value="Quinoprotein alcohol dehydrogenase-like"/>
    <property type="match status" value="1"/>
</dbReference>
<protein>
    <recommendedName>
        <fullName evidence="1">Pyrrolo-quinoline quinone repeat domain-containing protein</fullName>
    </recommendedName>
</protein>
<dbReference type="Gene3D" id="2.130.10.10">
    <property type="entry name" value="YVTN repeat-like/Quinoprotein amine dehydrogenase"/>
    <property type="match status" value="1"/>
</dbReference>
<dbReference type="PANTHER" id="PTHR34512">
    <property type="entry name" value="CELL SURFACE PROTEIN"/>
    <property type="match status" value="1"/>
</dbReference>
<dbReference type="AlphaFoldDB" id="U5W9T3"/>
<proteinExistence type="predicted"/>
<dbReference type="Pfam" id="PF13360">
    <property type="entry name" value="PQQ_2"/>
    <property type="match status" value="1"/>
</dbReference>
<dbReference type="HOGENOM" id="CLU_050005_0_0_11"/>
<keyword evidence="3" id="KW-1185">Reference proteome</keyword>
<name>U5W9T3_9ACTN</name>
<dbReference type="InterPro" id="IPR002372">
    <property type="entry name" value="PQQ_rpt_dom"/>
</dbReference>
<dbReference type="STRING" id="1246995.AFR_32090"/>
<dbReference type="Proteomes" id="UP000017746">
    <property type="component" value="Chromosome"/>
</dbReference>
<reference evidence="2 3" key="1">
    <citation type="journal article" date="2014" name="J. Biotechnol.">
        <title>Complete genome sequence of the actinobacterium Actinoplanes friuliensis HAG 010964, producer of the lipopeptide antibiotic friulimycin.</title>
        <authorList>
            <person name="Ruckert C."/>
            <person name="Szczepanowski R."/>
            <person name="Albersmeier A."/>
            <person name="Goesmann A."/>
            <person name="Fischer N."/>
            <person name="Steinkamper A."/>
            <person name="Puhler A."/>
            <person name="Biener R."/>
            <person name="Schwartz D."/>
            <person name="Kalinowski J."/>
        </authorList>
    </citation>
    <scope>NUCLEOTIDE SEQUENCE [LARGE SCALE GENOMIC DNA]</scope>
    <source>
        <strain evidence="2 3">DSM 7358</strain>
    </source>
</reference>
<dbReference type="EMBL" id="CP006272">
    <property type="protein sequence ID" value="AGZ44676.1"/>
    <property type="molecule type" value="Genomic_DNA"/>
</dbReference>
<evidence type="ECO:0000313" key="2">
    <source>
        <dbReference type="EMBL" id="AGZ44676.1"/>
    </source>
</evidence>
<sequence>MSSVIELGLIPGDAPEPPARPRRLRVPPRTGVVVVAVLCALTLTGSALPRSRAPLPLWSIRLDVSVASSFAVTGDGVYVLTGTSQGRRLTAYDRRTGVSRWSVPVARLASSFGLVRAGVIQLAVEPEPAVEWQQDGSRVSRTTGRRTIGIDAATGRQLWMLPGDLSFTRDGLAVAADWDETGSVLLSLRIVDVRSGATVWTHPARGLSSWGLSDTIAASRVVTAAPDGRVEVRDLADGRLVTSRVLPQLTRTGPDDAPADLGVAGDLVLLKEQEALTAHDATTLRERWRLGTERFQGSYGCAPILCVTSDSGTAGVDPATGRQLWRRPGSGLSIDLGAGVVLDQGNDGSRSALIDTATGRTLVDLGSGGVAWNDGEAVEPLPVLLPTRDPAGRTAAGRLDQRTGRVTWLGTIDPVGSFACRSAGAIMACVTGFELTVIDLAP</sequence>
<dbReference type="PANTHER" id="PTHR34512:SF30">
    <property type="entry name" value="OUTER MEMBRANE PROTEIN ASSEMBLY FACTOR BAMB"/>
    <property type="match status" value="1"/>
</dbReference>
<dbReference type="SMART" id="SM00564">
    <property type="entry name" value="PQQ"/>
    <property type="match status" value="2"/>
</dbReference>
<evidence type="ECO:0000259" key="1">
    <source>
        <dbReference type="Pfam" id="PF13360"/>
    </source>
</evidence>
<evidence type="ECO:0000313" key="3">
    <source>
        <dbReference type="Proteomes" id="UP000017746"/>
    </source>
</evidence>
<gene>
    <name evidence="2" type="ORF">AFR_32090</name>
</gene>
<dbReference type="eggNOG" id="COG1520">
    <property type="taxonomic scope" value="Bacteria"/>
</dbReference>
<dbReference type="RefSeq" id="WP_023561009.1">
    <property type="nucleotide sequence ID" value="NC_022657.1"/>
</dbReference>
<dbReference type="PATRIC" id="fig|1246995.3.peg.6497"/>
<accession>U5W9T3</accession>